<dbReference type="GO" id="GO:0016020">
    <property type="term" value="C:membrane"/>
    <property type="evidence" value="ECO:0007669"/>
    <property type="project" value="UniProtKB-UniRule"/>
</dbReference>
<dbReference type="OrthoDB" id="9814202at2"/>
<dbReference type="SUPFAM" id="SSF55073">
    <property type="entry name" value="Nucleotide cyclase"/>
    <property type="match status" value="1"/>
</dbReference>
<dbReference type="Proteomes" id="UP000241229">
    <property type="component" value="Unassembled WGS sequence"/>
</dbReference>
<gene>
    <name evidence="5" type="ORF">C7I84_22240</name>
</gene>
<keyword evidence="1" id="KW-1133">Transmembrane helix</keyword>
<feature type="transmembrane region" description="Helical" evidence="1">
    <location>
        <begin position="175"/>
        <end position="199"/>
    </location>
</feature>
<evidence type="ECO:0000256" key="1">
    <source>
        <dbReference type="PROSITE-ProRule" id="PRU00244"/>
    </source>
</evidence>
<dbReference type="SUPFAM" id="SSF141868">
    <property type="entry name" value="EAL domain-like"/>
    <property type="match status" value="1"/>
</dbReference>
<dbReference type="SMART" id="SM00052">
    <property type="entry name" value="EAL"/>
    <property type="match status" value="1"/>
</dbReference>
<dbReference type="AlphaFoldDB" id="A0A2P7S075"/>
<keyword evidence="1" id="KW-0812">Transmembrane</keyword>
<dbReference type="InterPro" id="IPR052155">
    <property type="entry name" value="Biofilm_reg_signaling"/>
</dbReference>
<dbReference type="PANTHER" id="PTHR44757">
    <property type="entry name" value="DIGUANYLATE CYCLASE DGCP"/>
    <property type="match status" value="1"/>
</dbReference>
<dbReference type="PANTHER" id="PTHR44757:SF2">
    <property type="entry name" value="BIOFILM ARCHITECTURE MAINTENANCE PROTEIN MBAA"/>
    <property type="match status" value="1"/>
</dbReference>
<dbReference type="RefSeq" id="WP_106774415.1">
    <property type="nucleotide sequence ID" value="NZ_PXYK01000025.1"/>
</dbReference>
<dbReference type="SMART" id="SM00267">
    <property type="entry name" value="GGDEF"/>
    <property type="match status" value="1"/>
</dbReference>
<feature type="domain" description="MHYT" evidence="4">
    <location>
        <begin position="12"/>
        <end position="199"/>
    </location>
</feature>
<dbReference type="InterPro" id="IPR035919">
    <property type="entry name" value="EAL_sf"/>
</dbReference>
<sequence>MLRVVSCLAYEHDLSFVLVAAVICIAGSVMTMRLFDRAKRLSSANRAIWVVLSGVAGGAAIWTTHFVAMLGFRPPAEFAYEPVLTLVSFGFAVVFVAAGLHVATLSAKGWQIEAGGALLGLGISVMHFTGMNGLDVAGRIEWDWTLVAAAVVLGVVFGALATNRAGRAAGAPGKLLGAGALVLAICSMHFTAMGAAIFVPDASEGMATGVFSRELMALSVLAVMSIVTGLALYVLDARSQREMLDSFRHAALHDPLTGMPNRAYLSSRLPAMLEAGTRSGRKVAIIVLDLDRFKDVNDVHGHTAGDALLQSLTTRLKEVTLPGEFVARVGGDEFIAVKQDIAGENDVLGFAQRLVACISRPVAYRDRTLSVGVSLGISLYPTDADTADELIGVADLAMYRAKKQVGHKICFYDQSMDEGRRTRSVLAMDLCGAVGRNELLLHYQPQIDVRSGEITGFEALLRWQHPQRGLVGPSEFIPIAEETGLILPIGEWVLRTACAEAACWRKPYKLAINISSAQLTQSGLPGLVHEILLETGLAPSRLELEITEATIIDDVNGTLRVVRQLKALGVTIAMDDYGTGYSSLSTLQIFPFDRIKIDRSFVERVTTNRASAAIVKATILLADNLEIPVLAEGVETEENLGFLRDAGCAEAQGFLFGRPLPVSDIAALAGRARKTTIQPLPQRPAEGSSAATSLGVENLAKVAAAPR</sequence>
<feature type="domain" description="GGDEF" evidence="3">
    <location>
        <begin position="281"/>
        <end position="414"/>
    </location>
</feature>
<feature type="transmembrane region" description="Helical" evidence="1">
    <location>
        <begin position="47"/>
        <end position="71"/>
    </location>
</feature>
<dbReference type="Pfam" id="PF00990">
    <property type="entry name" value="GGDEF"/>
    <property type="match status" value="1"/>
</dbReference>
<dbReference type="InterPro" id="IPR001633">
    <property type="entry name" value="EAL_dom"/>
</dbReference>
<dbReference type="PROSITE" id="PS50883">
    <property type="entry name" value="EAL"/>
    <property type="match status" value="1"/>
</dbReference>
<feature type="transmembrane region" description="Helical" evidence="1">
    <location>
        <begin position="215"/>
        <end position="235"/>
    </location>
</feature>
<dbReference type="InterPro" id="IPR043128">
    <property type="entry name" value="Rev_trsase/Diguanyl_cyclase"/>
</dbReference>
<accession>A0A2P7S075</accession>
<dbReference type="EMBL" id="PXYK01000025">
    <property type="protein sequence ID" value="PSJ55836.1"/>
    <property type="molecule type" value="Genomic_DNA"/>
</dbReference>
<organism evidence="5 6">
    <name type="scientific">Kumtagia ephedrae</name>
    <dbReference type="NCBI Taxonomy" id="2116701"/>
    <lineage>
        <taxon>Bacteria</taxon>
        <taxon>Pseudomonadati</taxon>
        <taxon>Pseudomonadota</taxon>
        <taxon>Alphaproteobacteria</taxon>
        <taxon>Hyphomicrobiales</taxon>
        <taxon>Phyllobacteriaceae</taxon>
        <taxon>Kumtagia</taxon>
    </lineage>
</organism>
<dbReference type="Gene3D" id="3.20.20.450">
    <property type="entry name" value="EAL domain"/>
    <property type="match status" value="1"/>
</dbReference>
<name>A0A2P7S075_9HYPH</name>
<dbReference type="CDD" id="cd01948">
    <property type="entry name" value="EAL"/>
    <property type="match status" value="1"/>
</dbReference>
<reference evidence="5 6" key="1">
    <citation type="submission" date="2018-03" db="EMBL/GenBank/DDBJ databases">
        <title>The draft genome of Mesorhizobium sp. 6GN-30.</title>
        <authorList>
            <person name="Liu L."/>
            <person name="Li L."/>
            <person name="Wang T."/>
            <person name="Zhang X."/>
            <person name="Liang L."/>
        </authorList>
    </citation>
    <scope>NUCLEOTIDE SEQUENCE [LARGE SCALE GENOMIC DNA]</scope>
    <source>
        <strain evidence="5 6">6GN30</strain>
    </source>
</reference>
<feature type="transmembrane region" description="Helical" evidence="1">
    <location>
        <begin position="14"/>
        <end position="35"/>
    </location>
</feature>
<keyword evidence="1" id="KW-0472">Membrane</keyword>
<dbReference type="InterPro" id="IPR000160">
    <property type="entry name" value="GGDEF_dom"/>
</dbReference>
<dbReference type="PROSITE" id="PS50924">
    <property type="entry name" value="MHYT"/>
    <property type="match status" value="1"/>
</dbReference>
<keyword evidence="6" id="KW-1185">Reference proteome</keyword>
<dbReference type="NCBIfam" id="TIGR00254">
    <property type="entry name" value="GGDEF"/>
    <property type="match status" value="1"/>
</dbReference>
<feature type="transmembrane region" description="Helical" evidence="1">
    <location>
        <begin position="83"/>
        <end position="103"/>
    </location>
</feature>
<evidence type="ECO:0000313" key="5">
    <source>
        <dbReference type="EMBL" id="PSJ55836.1"/>
    </source>
</evidence>
<proteinExistence type="predicted"/>
<evidence type="ECO:0000259" key="4">
    <source>
        <dbReference type="PROSITE" id="PS50924"/>
    </source>
</evidence>
<dbReference type="Pfam" id="PF00563">
    <property type="entry name" value="EAL"/>
    <property type="match status" value="1"/>
</dbReference>
<feature type="transmembrane region" description="Helical" evidence="1">
    <location>
        <begin position="110"/>
        <end position="130"/>
    </location>
</feature>
<comment type="caution">
    <text evidence="5">The sequence shown here is derived from an EMBL/GenBank/DDBJ whole genome shotgun (WGS) entry which is preliminary data.</text>
</comment>
<dbReference type="Gene3D" id="3.30.70.270">
    <property type="match status" value="1"/>
</dbReference>
<dbReference type="PROSITE" id="PS50887">
    <property type="entry name" value="GGDEF"/>
    <property type="match status" value="1"/>
</dbReference>
<evidence type="ECO:0000259" key="2">
    <source>
        <dbReference type="PROSITE" id="PS50883"/>
    </source>
</evidence>
<dbReference type="CDD" id="cd01949">
    <property type="entry name" value="GGDEF"/>
    <property type="match status" value="1"/>
</dbReference>
<protein>
    <submittedName>
        <fullName evidence="5">Bifunctional diguanylate cyclase/phosphodiesterase</fullName>
    </submittedName>
</protein>
<feature type="transmembrane region" description="Helical" evidence="1">
    <location>
        <begin position="142"/>
        <end position="163"/>
    </location>
</feature>
<evidence type="ECO:0000259" key="3">
    <source>
        <dbReference type="PROSITE" id="PS50887"/>
    </source>
</evidence>
<dbReference type="InterPro" id="IPR005330">
    <property type="entry name" value="MHYT_dom"/>
</dbReference>
<dbReference type="Pfam" id="PF03707">
    <property type="entry name" value="MHYT"/>
    <property type="match status" value="3"/>
</dbReference>
<dbReference type="InterPro" id="IPR029787">
    <property type="entry name" value="Nucleotide_cyclase"/>
</dbReference>
<evidence type="ECO:0000313" key="6">
    <source>
        <dbReference type="Proteomes" id="UP000241229"/>
    </source>
</evidence>
<feature type="domain" description="EAL" evidence="2">
    <location>
        <begin position="423"/>
        <end position="673"/>
    </location>
</feature>